<feature type="compositionally biased region" description="Polar residues" evidence="1">
    <location>
        <begin position="37"/>
        <end position="50"/>
    </location>
</feature>
<accession>A0ABR7SHC0</accession>
<dbReference type="Proteomes" id="UP000642284">
    <property type="component" value="Unassembled WGS sequence"/>
</dbReference>
<feature type="region of interest" description="Disordered" evidence="1">
    <location>
        <begin position="28"/>
        <end position="58"/>
    </location>
</feature>
<keyword evidence="2" id="KW-0732">Signal</keyword>
<sequence length="267" mass="29058">MRFTTTVAVTAAALLSLSAAAAQAVEADPEYPRGNPPATNCLPSVYNPPTGQKDKPAGHYYDDAPDRNVAWWFFAQSGTGTLTFSPEALAEIERLNGKVEAICPVGGLKGGKGVWTPVGADGYSNINLLNGRIWYPGGWKITNPKTGRSHRVDGFWLHDFPFLTKASANAYVDDKRVPHEIEMAHYNTVDVFANLLSPRLNQGTFTLGPTNWKFLLSEQYAKELNEILGAKLKPGTHVLTLEINASVLPGQNMPLKPGLQKDEPGTR</sequence>
<evidence type="ECO:0000313" key="4">
    <source>
        <dbReference type="Proteomes" id="UP000642284"/>
    </source>
</evidence>
<dbReference type="EMBL" id="JACTVJ010000010">
    <property type="protein sequence ID" value="MBC9714890.1"/>
    <property type="molecule type" value="Genomic_DNA"/>
</dbReference>
<evidence type="ECO:0000256" key="2">
    <source>
        <dbReference type="SAM" id="SignalP"/>
    </source>
</evidence>
<keyword evidence="4" id="KW-1185">Reference proteome</keyword>
<name>A0ABR7SHC0_9ACTN</name>
<comment type="caution">
    <text evidence="3">The sequence shown here is derived from an EMBL/GenBank/DDBJ whole genome shotgun (WGS) entry which is preliminary data.</text>
</comment>
<dbReference type="RefSeq" id="WP_187815348.1">
    <property type="nucleotide sequence ID" value="NZ_JACTVJ010000010.1"/>
</dbReference>
<gene>
    <name evidence="3" type="ORF">H9Y04_20285</name>
</gene>
<proteinExistence type="predicted"/>
<organism evidence="3 4">
    <name type="scientific">Streptomyces polyasparticus</name>
    <dbReference type="NCBI Taxonomy" id="2767826"/>
    <lineage>
        <taxon>Bacteria</taxon>
        <taxon>Bacillati</taxon>
        <taxon>Actinomycetota</taxon>
        <taxon>Actinomycetes</taxon>
        <taxon>Kitasatosporales</taxon>
        <taxon>Streptomycetaceae</taxon>
        <taxon>Streptomyces</taxon>
    </lineage>
</organism>
<feature type="chain" id="PRO_5046469003" evidence="2">
    <location>
        <begin position="25"/>
        <end position="267"/>
    </location>
</feature>
<feature type="signal peptide" evidence="2">
    <location>
        <begin position="1"/>
        <end position="24"/>
    </location>
</feature>
<evidence type="ECO:0000256" key="1">
    <source>
        <dbReference type="SAM" id="MobiDB-lite"/>
    </source>
</evidence>
<reference evidence="3 4" key="1">
    <citation type="submission" date="2020-08" db="EMBL/GenBank/DDBJ databases">
        <title>Genemic of Streptomyces polyaspartic.</title>
        <authorList>
            <person name="Liu W."/>
        </authorList>
    </citation>
    <scope>NUCLEOTIDE SEQUENCE [LARGE SCALE GENOMIC DNA]</scope>
    <source>
        <strain evidence="3 4">TRM66268-LWL</strain>
    </source>
</reference>
<protein>
    <submittedName>
        <fullName evidence="3">Uncharacterized protein</fullName>
    </submittedName>
</protein>
<evidence type="ECO:0000313" key="3">
    <source>
        <dbReference type="EMBL" id="MBC9714890.1"/>
    </source>
</evidence>